<protein>
    <recommendedName>
        <fullName evidence="2">SprT-like domain-containing protein</fullName>
    </recommendedName>
</protein>
<dbReference type="OrthoDB" id="20772at2759"/>
<evidence type="ECO:0000313" key="4">
    <source>
        <dbReference type="Proteomes" id="UP000799537"/>
    </source>
</evidence>
<organism evidence="3 4">
    <name type="scientific">Zasmidium cellare ATCC 36951</name>
    <dbReference type="NCBI Taxonomy" id="1080233"/>
    <lineage>
        <taxon>Eukaryota</taxon>
        <taxon>Fungi</taxon>
        <taxon>Dikarya</taxon>
        <taxon>Ascomycota</taxon>
        <taxon>Pezizomycotina</taxon>
        <taxon>Dothideomycetes</taxon>
        <taxon>Dothideomycetidae</taxon>
        <taxon>Mycosphaerellales</taxon>
        <taxon>Mycosphaerellaceae</taxon>
        <taxon>Zasmidium</taxon>
    </lineage>
</organism>
<dbReference type="Pfam" id="PF17283">
    <property type="entry name" value="Zn_ribbon_SprT"/>
    <property type="match status" value="1"/>
</dbReference>
<keyword evidence="4" id="KW-1185">Reference proteome</keyword>
<feature type="domain" description="SprT-like" evidence="2">
    <location>
        <begin position="360"/>
        <end position="528"/>
    </location>
</feature>
<dbReference type="SMART" id="SM00731">
    <property type="entry name" value="SprT"/>
    <property type="match status" value="1"/>
</dbReference>
<dbReference type="GO" id="GO:0005634">
    <property type="term" value="C:nucleus"/>
    <property type="evidence" value="ECO:0007669"/>
    <property type="project" value="TreeGrafter"/>
</dbReference>
<evidence type="ECO:0000259" key="2">
    <source>
        <dbReference type="SMART" id="SM00731"/>
    </source>
</evidence>
<dbReference type="Proteomes" id="UP000799537">
    <property type="component" value="Unassembled WGS sequence"/>
</dbReference>
<feature type="compositionally biased region" description="Polar residues" evidence="1">
    <location>
        <begin position="317"/>
        <end position="334"/>
    </location>
</feature>
<name>A0A6A6CU08_ZASCE</name>
<evidence type="ECO:0000313" key="3">
    <source>
        <dbReference type="EMBL" id="KAF2170571.1"/>
    </source>
</evidence>
<evidence type="ECO:0000256" key="1">
    <source>
        <dbReference type="SAM" id="MobiDB-lite"/>
    </source>
</evidence>
<dbReference type="PANTHER" id="PTHR23099:SF0">
    <property type="entry name" value="GERM CELL NUCLEAR ACIDIC PROTEIN"/>
    <property type="match status" value="1"/>
</dbReference>
<feature type="region of interest" description="Disordered" evidence="1">
    <location>
        <begin position="297"/>
        <end position="337"/>
    </location>
</feature>
<reference evidence="3" key="1">
    <citation type="journal article" date="2020" name="Stud. Mycol.">
        <title>101 Dothideomycetes genomes: a test case for predicting lifestyles and emergence of pathogens.</title>
        <authorList>
            <person name="Haridas S."/>
            <person name="Albert R."/>
            <person name="Binder M."/>
            <person name="Bloem J."/>
            <person name="Labutti K."/>
            <person name="Salamov A."/>
            <person name="Andreopoulos B."/>
            <person name="Baker S."/>
            <person name="Barry K."/>
            <person name="Bills G."/>
            <person name="Bluhm B."/>
            <person name="Cannon C."/>
            <person name="Castanera R."/>
            <person name="Culley D."/>
            <person name="Daum C."/>
            <person name="Ezra D."/>
            <person name="Gonzalez J."/>
            <person name="Henrissat B."/>
            <person name="Kuo A."/>
            <person name="Liang C."/>
            <person name="Lipzen A."/>
            <person name="Lutzoni F."/>
            <person name="Magnuson J."/>
            <person name="Mondo S."/>
            <person name="Nolan M."/>
            <person name="Ohm R."/>
            <person name="Pangilinan J."/>
            <person name="Park H.-J."/>
            <person name="Ramirez L."/>
            <person name="Alfaro M."/>
            <person name="Sun H."/>
            <person name="Tritt A."/>
            <person name="Yoshinaga Y."/>
            <person name="Zwiers L.-H."/>
            <person name="Turgeon B."/>
            <person name="Goodwin S."/>
            <person name="Spatafora J."/>
            <person name="Crous P."/>
            <person name="Grigoriev I."/>
        </authorList>
    </citation>
    <scope>NUCLEOTIDE SEQUENCE</scope>
    <source>
        <strain evidence="3">ATCC 36951</strain>
    </source>
</reference>
<dbReference type="GeneID" id="54558184"/>
<dbReference type="EMBL" id="ML993585">
    <property type="protein sequence ID" value="KAF2170571.1"/>
    <property type="molecule type" value="Genomic_DNA"/>
</dbReference>
<dbReference type="InterPro" id="IPR035240">
    <property type="entry name" value="SprT_Zn_ribbon"/>
</dbReference>
<dbReference type="GO" id="GO:0006950">
    <property type="term" value="P:response to stress"/>
    <property type="evidence" value="ECO:0007669"/>
    <property type="project" value="UniProtKB-ARBA"/>
</dbReference>
<feature type="compositionally biased region" description="Low complexity" evidence="1">
    <location>
        <begin position="85"/>
        <end position="95"/>
    </location>
</feature>
<dbReference type="InterPro" id="IPR006640">
    <property type="entry name" value="SprT-like_domain"/>
</dbReference>
<dbReference type="RefSeq" id="XP_033671460.1">
    <property type="nucleotide sequence ID" value="XM_033804912.1"/>
</dbReference>
<accession>A0A6A6CU08</accession>
<feature type="compositionally biased region" description="Polar residues" evidence="1">
    <location>
        <begin position="173"/>
        <end position="188"/>
    </location>
</feature>
<gene>
    <name evidence="3" type="ORF">M409DRAFT_19389</name>
</gene>
<dbReference type="AlphaFoldDB" id="A0A6A6CU08"/>
<sequence length="619" mass="68238">MARLRGNANADAAEDSHVPRRRVQRQPDEARKQIARRRRSSNDDESQTWDADRRKASASLVLKDQSVPQTKKTQVRLGGLQALSSSNSLTSGLNLEDLTKDEPRKRRVQRASPKKSILENPAKSAFERLDGPMAEDKDEEESIWCGSIDASDSSSGEELISPRKLFGLPRKPVSSTKTGPNLTRQLQALTIFDDDDDGGVPSKKRVPRSKKTDITARPLSSSDKENHEAIIRFSPPQARGLVKTAATDRTSTPPPPASPSKSRLQSPSKKATRIPTPPLRPSLDAFWTADAINDWNDQYSPQKPLKSPRKLKLQPNPEDQSPSTSPKKLLQSPSKRTKADLAAIKDFNARKVALAESFLHELDQTITQGRIQSLSASTGGVQLLWSNTLNSTAGRANWRRETTKSRSSETLQHKHFASIELATKVISAEHRLLNVIAHEFCHLANFMISGVKDQPHGKQFKEWGRQVTGAFGERGVEVTTKHSYEIEYKYVWRCVEEGECGMEFKRHSKSIDPGRQRCGRCRGLLVQVKPVPRKENSSGGGGVGTTATPGKGYAGFVKVHFAEVKKGMPGRSHKEVMEALGRKYRAEKEGSGKSVDDMAGELGEMKLGGGEGPVVIDAD</sequence>
<feature type="region of interest" description="Disordered" evidence="1">
    <location>
        <begin position="1"/>
        <end position="56"/>
    </location>
</feature>
<dbReference type="PANTHER" id="PTHR23099">
    <property type="entry name" value="TRANSCRIPTIONAL REGULATOR"/>
    <property type="match status" value="1"/>
</dbReference>
<dbReference type="Pfam" id="PF10263">
    <property type="entry name" value="SprT-like"/>
    <property type="match status" value="1"/>
</dbReference>
<feature type="region of interest" description="Disordered" evidence="1">
    <location>
        <begin position="85"/>
        <end position="283"/>
    </location>
</feature>
<proteinExistence type="predicted"/>